<feature type="site" description="Important for substrate binding and specificity" evidence="8">
    <location>
        <position position="24"/>
    </location>
</feature>
<dbReference type="EMBL" id="NVWI01000014">
    <property type="protein sequence ID" value="PCJ39547.1"/>
    <property type="molecule type" value="Genomic_DNA"/>
</dbReference>
<keyword evidence="6 8" id="KW-0269">Exonuclease</keyword>
<dbReference type="Pfam" id="PF00929">
    <property type="entry name" value="RNase_T"/>
    <property type="match status" value="1"/>
</dbReference>
<dbReference type="Gene3D" id="3.30.420.10">
    <property type="entry name" value="Ribonuclease H-like superfamily/Ribonuclease H"/>
    <property type="match status" value="1"/>
</dbReference>
<dbReference type="InterPro" id="IPR036397">
    <property type="entry name" value="RNaseH_sf"/>
</dbReference>
<feature type="binding site" evidence="8">
    <location>
        <position position="181"/>
    </location>
    <ligand>
        <name>Mg(2+)</name>
        <dbReference type="ChEBI" id="CHEBI:18420"/>
        <label>2</label>
        <note>catalytic</note>
    </ligand>
</feature>
<dbReference type="GO" id="GO:0000287">
    <property type="term" value="F:magnesium ion binding"/>
    <property type="evidence" value="ECO:0007669"/>
    <property type="project" value="UniProtKB-UniRule"/>
</dbReference>
<dbReference type="GO" id="GO:0045004">
    <property type="term" value="P:DNA replication proofreading"/>
    <property type="evidence" value="ECO:0007669"/>
    <property type="project" value="TreeGrafter"/>
</dbReference>
<comment type="similarity">
    <text evidence="8">Belongs to the RNase T family.</text>
</comment>
<evidence type="ECO:0000256" key="4">
    <source>
        <dbReference type="ARBA" id="ARBA00022723"/>
    </source>
</evidence>
<dbReference type="SUPFAM" id="SSF53098">
    <property type="entry name" value="Ribonuclease H-like"/>
    <property type="match status" value="1"/>
</dbReference>
<comment type="function">
    <text evidence="8">Trims short 3' overhangs of a variety of RNA species, leaving a one or two nucleotide 3' overhang. Responsible for the end-turnover of tRNA: specifically removes the terminal AMP residue from uncharged tRNA (tRNA-C-C-A). Also appears to be involved in tRNA biosynthesis.</text>
</comment>
<evidence type="ECO:0000256" key="6">
    <source>
        <dbReference type="ARBA" id="ARBA00022839"/>
    </source>
</evidence>
<evidence type="ECO:0000256" key="7">
    <source>
        <dbReference type="ARBA" id="ARBA00022842"/>
    </source>
</evidence>
<feature type="domain" description="Exonuclease" evidence="9">
    <location>
        <begin position="13"/>
        <end position="198"/>
    </location>
</feature>
<accession>A0A2A5C6W1</accession>
<dbReference type="InterPro" id="IPR005987">
    <property type="entry name" value="RNase_T"/>
</dbReference>
<proteinExistence type="inferred from homology"/>
<dbReference type="GO" id="GO:0005829">
    <property type="term" value="C:cytosol"/>
    <property type="evidence" value="ECO:0007669"/>
    <property type="project" value="TreeGrafter"/>
</dbReference>
<keyword evidence="7 8" id="KW-0460">Magnesium</keyword>
<feature type="binding site" evidence="8">
    <location>
        <position position="20"/>
    </location>
    <ligand>
        <name>Mg(2+)</name>
        <dbReference type="ChEBI" id="CHEBI:18420"/>
        <label>2</label>
        <note>catalytic</note>
    </ligand>
</feature>
<dbReference type="AlphaFoldDB" id="A0A2A5C6W1"/>
<keyword evidence="4 8" id="KW-0479">Metal-binding</keyword>
<dbReference type="PANTHER" id="PTHR30231:SF2">
    <property type="entry name" value="RIBONUCLEASE T"/>
    <property type="match status" value="1"/>
</dbReference>
<dbReference type="GO" id="GO:0008408">
    <property type="term" value="F:3'-5' exonuclease activity"/>
    <property type="evidence" value="ECO:0007669"/>
    <property type="project" value="TreeGrafter"/>
</dbReference>
<dbReference type="Proteomes" id="UP000228987">
    <property type="component" value="Unassembled WGS sequence"/>
</dbReference>
<feature type="binding site" evidence="8">
    <location>
        <position position="176"/>
    </location>
    <ligand>
        <name>Mg(2+)</name>
        <dbReference type="ChEBI" id="CHEBI:18420"/>
        <label>2</label>
        <note>catalytic</note>
    </ligand>
</feature>
<dbReference type="SMART" id="SM00479">
    <property type="entry name" value="EXOIII"/>
    <property type="match status" value="1"/>
</dbReference>
<evidence type="ECO:0000313" key="11">
    <source>
        <dbReference type="Proteomes" id="UP000228987"/>
    </source>
</evidence>
<comment type="caution">
    <text evidence="10">The sequence shown here is derived from an EMBL/GenBank/DDBJ whole genome shotgun (WGS) entry which is preliminary data.</text>
</comment>
<comment type="subunit">
    <text evidence="1 8">Homodimer.</text>
</comment>
<evidence type="ECO:0000256" key="3">
    <source>
        <dbReference type="ARBA" id="ARBA00022722"/>
    </source>
</evidence>
<dbReference type="EC" id="3.1.13.-" evidence="8"/>
<dbReference type="GO" id="GO:0016896">
    <property type="term" value="F:RNA exonuclease activity, producing 5'-phosphomonoesters"/>
    <property type="evidence" value="ECO:0007669"/>
    <property type="project" value="UniProtKB-UniRule"/>
</dbReference>
<dbReference type="InterPro" id="IPR013520">
    <property type="entry name" value="Ribonucl_H"/>
</dbReference>
<dbReference type="GO" id="GO:0008033">
    <property type="term" value="P:tRNA processing"/>
    <property type="evidence" value="ECO:0007669"/>
    <property type="project" value="UniProtKB-KW"/>
</dbReference>
<organism evidence="10 11">
    <name type="scientific">SAR86 cluster bacterium</name>
    <dbReference type="NCBI Taxonomy" id="2030880"/>
    <lineage>
        <taxon>Bacteria</taxon>
        <taxon>Pseudomonadati</taxon>
        <taxon>Pseudomonadota</taxon>
        <taxon>Gammaproteobacteria</taxon>
        <taxon>SAR86 cluster</taxon>
    </lineage>
</organism>
<keyword evidence="2 8" id="KW-0819">tRNA processing</keyword>
<evidence type="ECO:0000256" key="8">
    <source>
        <dbReference type="HAMAP-Rule" id="MF_00157"/>
    </source>
</evidence>
<evidence type="ECO:0000259" key="9">
    <source>
        <dbReference type="SMART" id="SM00479"/>
    </source>
</evidence>
<dbReference type="HAMAP" id="MF_00157">
    <property type="entry name" value="RNase_T"/>
    <property type="match status" value="1"/>
</dbReference>
<dbReference type="GO" id="GO:0003676">
    <property type="term" value="F:nucleic acid binding"/>
    <property type="evidence" value="ECO:0007669"/>
    <property type="project" value="InterPro"/>
</dbReference>
<evidence type="ECO:0000313" key="10">
    <source>
        <dbReference type="EMBL" id="PCJ39547.1"/>
    </source>
</evidence>
<keyword evidence="3 8" id="KW-0540">Nuclease</keyword>
<feature type="site" description="Important for substrate binding and specificity" evidence="8">
    <location>
        <position position="119"/>
    </location>
</feature>
<keyword evidence="5 8" id="KW-0378">Hydrolase</keyword>
<evidence type="ECO:0000256" key="1">
    <source>
        <dbReference type="ARBA" id="ARBA00011738"/>
    </source>
</evidence>
<protein>
    <recommendedName>
        <fullName evidence="8">Ribonuclease T</fullName>
        <ecNumber evidence="8">3.1.13.-</ecNumber>
    </recommendedName>
    <alternativeName>
        <fullName evidence="8">Exoribonuclease T</fullName>
        <shortName evidence="8">RNase T</shortName>
    </alternativeName>
</protein>
<name>A0A2A5C6W1_9GAMM</name>
<comment type="cofactor">
    <cofactor evidence="8">
        <name>Mg(2+)</name>
        <dbReference type="ChEBI" id="CHEBI:18420"/>
    </cofactor>
    <text evidence="8">Binds two Mg(2+) per subunit. The active form of the enzyme binds two Mg(2+) ions in its active site. The first Mg(2+) forms only one salt bridge with the protein.</text>
</comment>
<feature type="site" description="Important for substrate binding and specificity" evidence="8">
    <location>
        <position position="141"/>
    </location>
</feature>
<dbReference type="NCBIfam" id="TIGR01298">
    <property type="entry name" value="RNaseT"/>
    <property type="match status" value="1"/>
</dbReference>
<feature type="site" description="Important for substrate binding and specificity" evidence="8">
    <location>
        <position position="72"/>
    </location>
</feature>
<dbReference type="PANTHER" id="PTHR30231">
    <property type="entry name" value="DNA POLYMERASE III SUBUNIT EPSILON"/>
    <property type="match status" value="1"/>
</dbReference>
<feature type="binding site" evidence="8">
    <location>
        <position position="18"/>
    </location>
    <ligand>
        <name>Mg(2+)</name>
        <dbReference type="ChEBI" id="CHEBI:18420"/>
        <label>1</label>
        <note>catalytic</note>
    </ligand>
</feature>
<dbReference type="FunFam" id="3.30.420.10:FF:000009">
    <property type="entry name" value="Ribonuclease T"/>
    <property type="match status" value="1"/>
</dbReference>
<evidence type="ECO:0000256" key="2">
    <source>
        <dbReference type="ARBA" id="ARBA00022694"/>
    </source>
</evidence>
<dbReference type="InterPro" id="IPR012337">
    <property type="entry name" value="RNaseH-like_sf"/>
</dbReference>
<evidence type="ECO:0000256" key="5">
    <source>
        <dbReference type="ARBA" id="ARBA00022801"/>
    </source>
</evidence>
<reference evidence="11" key="1">
    <citation type="submission" date="2017-08" db="EMBL/GenBank/DDBJ databases">
        <title>A dynamic microbial community with high functional redundancy inhabits the cold, oxic subseafloor aquifer.</title>
        <authorList>
            <person name="Tully B.J."/>
            <person name="Wheat C.G."/>
            <person name="Glazer B.T."/>
            <person name="Huber J.A."/>
        </authorList>
    </citation>
    <scope>NUCLEOTIDE SEQUENCE [LARGE SCALE GENOMIC DNA]</scope>
</reference>
<sequence>MATPLASRFRGYLPVVLDIETAGFNAATDAILQISAVIVGMDDREFLTPEETHTYHVQPFEGANLDEASLKFTGIDPYHPLRIAHSEKEVFTDMFKHIRKKMKAEGCNRAILVAHNAHFDHGFIRAAAERHNLKRNPFHPFSSLDTASLSALSFGQTVLARACEAAGLEFDNEQAHSAKYDAEKTADLFCYIVNHWKTLGGWP</sequence>
<gene>
    <name evidence="8" type="primary">rnt</name>
    <name evidence="10" type="ORF">COA71_13865</name>
</gene>
<feature type="active site" description="Proton donor/acceptor" evidence="8">
    <location>
        <position position="176"/>
    </location>
</feature>
<feature type="binding site" evidence="8">
    <location>
        <position position="18"/>
    </location>
    <ligand>
        <name>Mg(2+)</name>
        <dbReference type="ChEBI" id="CHEBI:18420"/>
        <label>2</label>
        <note>catalytic</note>
    </ligand>
</feature>